<dbReference type="AlphaFoldDB" id="A0A177CIW8"/>
<dbReference type="SUPFAM" id="SSF57850">
    <property type="entry name" value="RING/U-box"/>
    <property type="match status" value="2"/>
</dbReference>
<dbReference type="SUPFAM" id="SSF53300">
    <property type="entry name" value="vWA-like"/>
    <property type="match status" value="1"/>
</dbReference>
<evidence type="ECO:0000313" key="11">
    <source>
        <dbReference type="EMBL" id="OAG06770.1"/>
    </source>
</evidence>
<dbReference type="Gene3D" id="3.30.40.10">
    <property type="entry name" value="Zinc/RING finger domain, C3HC4 (zinc finger)"/>
    <property type="match status" value="1"/>
</dbReference>
<keyword evidence="8" id="KW-0175">Coiled coil</keyword>
<keyword evidence="4 7" id="KW-0863">Zinc-finger</keyword>
<feature type="domain" description="RING-type" evidence="9">
    <location>
        <begin position="891"/>
        <end position="945"/>
    </location>
</feature>
<dbReference type="InterPro" id="IPR013083">
    <property type="entry name" value="Znf_RING/FYVE/PHD"/>
</dbReference>
<evidence type="ECO:0000256" key="4">
    <source>
        <dbReference type="ARBA" id="ARBA00022771"/>
    </source>
</evidence>
<protein>
    <recommendedName>
        <fullName evidence="13">RING-type domain-containing protein</fullName>
    </recommendedName>
</protein>
<proteinExistence type="predicted"/>
<keyword evidence="2" id="KW-0479">Metal-binding</keyword>
<dbReference type="PROSITE" id="PS51873">
    <property type="entry name" value="TRIAD"/>
    <property type="match status" value="1"/>
</dbReference>
<gene>
    <name evidence="11" type="ORF">CC84DRAFT_620676</name>
</gene>
<organism evidence="11 12">
    <name type="scientific">Paraphaeosphaeria sporulosa</name>
    <dbReference type="NCBI Taxonomy" id="1460663"/>
    <lineage>
        <taxon>Eukaryota</taxon>
        <taxon>Fungi</taxon>
        <taxon>Dikarya</taxon>
        <taxon>Ascomycota</taxon>
        <taxon>Pezizomycotina</taxon>
        <taxon>Dothideomycetes</taxon>
        <taxon>Pleosporomycetidae</taxon>
        <taxon>Pleosporales</taxon>
        <taxon>Massarineae</taxon>
        <taxon>Didymosphaeriaceae</taxon>
        <taxon>Paraphaeosphaeria</taxon>
    </lineage>
</organism>
<keyword evidence="12" id="KW-1185">Reference proteome</keyword>
<dbReference type="Gene3D" id="3.40.50.410">
    <property type="entry name" value="von Willebrand factor, type A domain"/>
    <property type="match status" value="1"/>
</dbReference>
<dbReference type="InterPro" id="IPR001841">
    <property type="entry name" value="Znf_RING"/>
</dbReference>
<evidence type="ECO:0000256" key="8">
    <source>
        <dbReference type="SAM" id="Coils"/>
    </source>
</evidence>
<sequence>MATNHFEEVYDLLLLVDATSSMSNYLESLRISFPKIISISKLTNSFARIGLLAYRDYTEADNRYYPLLEWSGWYSHDNVMDADSTTAEGLMQKAGSLVASGGGDFPEATKTGMARAYSLMREEATTIILLYTDATPQCWTVAEKDPRSNYVAEQKALKKEGSYGGFGPRFADWVEGCNFMHTGLRKAHVFCFLDEDAGKDVLDSGFYLYLSTITRGACMSLTKSDPQSIAHVTVDVLLSWMEVAKPGAEKTSLPATVIRYKLGTDIKKIKDEKDPVASAFFWSHDPSVLEGGYKGLDSYQFRMQAKKQLEANRVTKPVDSEVLAKFLPKRKTKAVDFAWQYNNDPQYKEIVIEELKNIIEADVTSIALNPVFGSLWRAVCNDRALPGRLALTTLFASSIDRLQDVEQRARMKNWLEESYDFAADILDMLEAVPEDQRYPCVFLDPTIEFLPAKERREKASDEEEDDYYQIAALRRDELLDIGRACEGRILRRLGNVLTRLTYVETAEQLPSHIAAATLVKVPRIPIALSSQSQEWKFWKILLHTVLPGTMLSTRPAMVLAALAMRMGIEPLFVPASSALMYWRDKWNNLETPETWTVGCLGLLLDADNEYRKTRSDGKTSSKDPSGLLYPADRTLFTQLVAHKLLEANFQTTLVAVVSWTPEKTQLPIGHVVTCKRCKYPRSVTAMALKSGGQCGLCVASDYKDEAHKKRMMNSNITDSGNIAWVECSVRTCRAQYVCYNPDDLRVRPKCYYCRFLQCEAPTIECAKCRSKVIWPSEWRAAAPTPFNCVACVDGRKTVVTVDTTAEKLCKENGQAWLLQNDKNTLKTPFQGSIFRTITTVGPEAFLANVRILSPTYDGALTFRGKPIQNREALRSTLVAWIHRRNVEKTTCSLCFSELPNARLLPACRRRGCHQRICEKCLGDWYGQNSVGQIVNPAALFCPFCRRPPAARTLAAYGKGIHAVGDLMTALEERGKWIHAWCRICGKARRLMERECARGAPDPVDNFSCEDCNIEALENARRAEEEARRAAAEAAQLAHQLNIADRRQRRIQAQHELSVAERARAELEYPVKKCPGCGVRSQKSYGCDHVRCPIKTCGVHWCWSCAKMFTQRDIYNHMSGAHGGWDAEGAWGGVRYRLGFQDDEDDYDEYYDELED</sequence>
<keyword evidence="1" id="KW-0808">Transferase</keyword>
<evidence type="ECO:0000259" key="10">
    <source>
        <dbReference type="PROSITE" id="PS51873"/>
    </source>
</evidence>
<evidence type="ECO:0000256" key="7">
    <source>
        <dbReference type="PROSITE-ProRule" id="PRU00175"/>
    </source>
</evidence>
<keyword evidence="6" id="KW-0862">Zinc</keyword>
<evidence type="ECO:0000256" key="2">
    <source>
        <dbReference type="ARBA" id="ARBA00022723"/>
    </source>
</evidence>
<dbReference type="Proteomes" id="UP000077069">
    <property type="component" value="Unassembled WGS sequence"/>
</dbReference>
<reference evidence="11 12" key="1">
    <citation type="submission" date="2016-05" db="EMBL/GenBank/DDBJ databases">
        <title>Comparative analysis of secretome profiles of manganese(II)-oxidizing ascomycete fungi.</title>
        <authorList>
            <consortium name="DOE Joint Genome Institute"/>
            <person name="Zeiner C.A."/>
            <person name="Purvine S.O."/>
            <person name="Zink E.M."/>
            <person name="Wu S."/>
            <person name="Pasa-Tolic L."/>
            <person name="Chaput D.L."/>
            <person name="Haridas S."/>
            <person name="Grigoriev I.V."/>
            <person name="Santelli C.M."/>
            <person name="Hansel C.M."/>
        </authorList>
    </citation>
    <scope>NUCLEOTIDE SEQUENCE [LARGE SCALE GENOMIC DNA]</scope>
    <source>
        <strain evidence="11 12">AP3s5-JAC2a</strain>
    </source>
</reference>
<dbReference type="OrthoDB" id="10009520at2759"/>
<dbReference type="InParanoid" id="A0A177CIW8"/>
<keyword evidence="5" id="KW-0833">Ubl conjugation pathway</keyword>
<dbReference type="InterPro" id="IPR036465">
    <property type="entry name" value="vWFA_dom_sf"/>
</dbReference>
<keyword evidence="3" id="KW-0677">Repeat</keyword>
<dbReference type="InterPro" id="IPR044066">
    <property type="entry name" value="TRIAD_supradom"/>
</dbReference>
<dbReference type="EMBL" id="KV441551">
    <property type="protein sequence ID" value="OAG06770.1"/>
    <property type="molecule type" value="Genomic_DNA"/>
</dbReference>
<accession>A0A177CIW8</accession>
<evidence type="ECO:0008006" key="13">
    <source>
        <dbReference type="Google" id="ProtNLM"/>
    </source>
</evidence>
<evidence type="ECO:0000256" key="5">
    <source>
        <dbReference type="ARBA" id="ARBA00022786"/>
    </source>
</evidence>
<feature type="coiled-coil region" evidence="8">
    <location>
        <begin position="1012"/>
        <end position="1039"/>
    </location>
</feature>
<evidence type="ECO:0000259" key="9">
    <source>
        <dbReference type="PROSITE" id="PS50089"/>
    </source>
</evidence>
<dbReference type="GO" id="GO:0008270">
    <property type="term" value="F:zinc ion binding"/>
    <property type="evidence" value="ECO:0007669"/>
    <property type="project" value="UniProtKB-KW"/>
</dbReference>
<dbReference type="Gene3D" id="1.20.120.1750">
    <property type="match status" value="1"/>
</dbReference>
<dbReference type="GeneID" id="28770396"/>
<name>A0A177CIW8_9PLEO</name>
<evidence type="ECO:0000256" key="3">
    <source>
        <dbReference type="ARBA" id="ARBA00022737"/>
    </source>
</evidence>
<dbReference type="PROSITE" id="PS50089">
    <property type="entry name" value="ZF_RING_2"/>
    <property type="match status" value="1"/>
</dbReference>
<dbReference type="STRING" id="1460663.A0A177CIW8"/>
<feature type="domain" description="RING-type" evidence="10">
    <location>
        <begin position="887"/>
        <end position="1125"/>
    </location>
</feature>
<evidence type="ECO:0000256" key="1">
    <source>
        <dbReference type="ARBA" id="ARBA00022679"/>
    </source>
</evidence>
<evidence type="ECO:0000256" key="6">
    <source>
        <dbReference type="ARBA" id="ARBA00022833"/>
    </source>
</evidence>
<dbReference type="RefSeq" id="XP_018037135.1">
    <property type="nucleotide sequence ID" value="XM_018186910.1"/>
</dbReference>
<dbReference type="GO" id="GO:0016740">
    <property type="term" value="F:transferase activity"/>
    <property type="evidence" value="ECO:0007669"/>
    <property type="project" value="UniProtKB-KW"/>
</dbReference>
<evidence type="ECO:0000313" key="12">
    <source>
        <dbReference type="Proteomes" id="UP000077069"/>
    </source>
</evidence>